<evidence type="ECO:0008006" key="4">
    <source>
        <dbReference type="Google" id="ProtNLM"/>
    </source>
</evidence>
<reference evidence="2" key="1">
    <citation type="submission" date="2022-12" db="EMBL/GenBank/DDBJ databases">
        <authorList>
            <person name="Alioto T."/>
            <person name="Alioto T."/>
            <person name="Gomez Garrido J."/>
        </authorList>
    </citation>
    <scope>NUCLEOTIDE SEQUENCE</scope>
</reference>
<evidence type="ECO:0000256" key="1">
    <source>
        <dbReference type="SAM" id="SignalP"/>
    </source>
</evidence>
<evidence type="ECO:0000313" key="3">
    <source>
        <dbReference type="Proteomes" id="UP001178461"/>
    </source>
</evidence>
<gene>
    <name evidence="2" type="ORF">PODLI_1B036026</name>
</gene>
<name>A0AA35LJ93_9SAUR</name>
<dbReference type="AlphaFoldDB" id="A0AA35LJ93"/>
<evidence type="ECO:0000313" key="2">
    <source>
        <dbReference type="EMBL" id="CAI5797103.1"/>
    </source>
</evidence>
<proteinExistence type="predicted"/>
<feature type="signal peptide" evidence="1">
    <location>
        <begin position="1"/>
        <end position="15"/>
    </location>
</feature>
<dbReference type="EMBL" id="OX395142">
    <property type="protein sequence ID" value="CAI5797103.1"/>
    <property type="molecule type" value="Genomic_DNA"/>
</dbReference>
<accession>A0AA35LJ93</accession>
<dbReference type="Proteomes" id="UP001178461">
    <property type="component" value="Chromosome 17"/>
</dbReference>
<keyword evidence="1" id="KW-0732">Signal</keyword>
<keyword evidence="3" id="KW-1185">Reference proteome</keyword>
<protein>
    <recommendedName>
        <fullName evidence="4">Secreted protein</fullName>
    </recommendedName>
</protein>
<sequence length="102" mass="10764">MHLLLCCLFPCTGVAVLSHGEWVGGDWFLHQPCHSACRRGQALALQCVENSGKGKGSGGNLVVILVISQLHFGGSLHVSLAIVVLLILLHPSFQVLLASALV</sequence>
<feature type="chain" id="PRO_5041375964" description="Secreted protein" evidence="1">
    <location>
        <begin position="16"/>
        <end position="102"/>
    </location>
</feature>
<organism evidence="2 3">
    <name type="scientific">Podarcis lilfordi</name>
    <name type="common">Lilford's wall lizard</name>
    <dbReference type="NCBI Taxonomy" id="74358"/>
    <lineage>
        <taxon>Eukaryota</taxon>
        <taxon>Metazoa</taxon>
        <taxon>Chordata</taxon>
        <taxon>Craniata</taxon>
        <taxon>Vertebrata</taxon>
        <taxon>Euteleostomi</taxon>
        <taxon>Lepidosauria</taxon>
        <taxon>Squamata</taxon>
        <taxon>Bifurcata</taxon>
        <taxon>Unidentata</taxon>
        <taxon>Episquamata</taxon>
        <taxon>Laterata</taxon>
        <taxon>Lacertibaenia</taxon>
        <taxon>Lacertidae</taxon>
        <taxon>Podarcis</taxon>
    </lineage>
</organism>